<dbReference type="Proteomes" id="UP000595896">
    <property type="component" value="Segment"/>
</dbReference>
<reference evidence="1 2" key="1">
    <citation type="submission" date="2020-12" db="EMBL/GenBank/DDBJ databases">
        <authorList>
            <person name="Luo D."/>
            <person name="Li C."/>
            <person name="Zeng H."/>
        </authorList>
    </citation>
    <scope>NUCLEOTIDE SEQUENCE [LARGE SCALE GENOMIC DNA]</scope>
</reference>
<sequence>MEDALRNILIGVATSLSVASIGVGINTYVDVQILKSTQAEQGSIVNTTREILNRIDKTQAVQSETIKTLSDLVNNLNQREKHK</sequence>
<keyword evidence="2" id="KW-1185">Reference proteome</keyword>
<organism evidence="1 2">
    <name type="scientific">Cronobacter phage A24</name>
    <dbReference type="NCBI Taxonomy" id="2795745"/>
    <lineage>
        <taxon>Viruses</taxon>
        <taxon>Duplodnaviria</taxon>
        <taxon>Heunggongvirae</taxon>
        <taxon>Uroviricota</taxon>
        <taxon>Caudoviricetes</taxon>
        <taxon>Grimontviridae</taxon>
        <taxon>Crifsvirus</taxon>
        <taxon>Crifsvirus A24</taxon>
    </lineage>
</organism>
<name>A0A7T5UFC9_9CAUD</name>
<protein>
    <submittedName>
        <fullName evidence="1">Uncharacterized protein</fullName>
    </submittedName>
</protein>
<proteinExistence type="predicted"/>
<accession>A0A7T5UFC9</accession>
<dbReference type="RefSeq" id="YP_010671889.1">
    <property type="nucleotide sequence ID" value="NC_070973.1"/>
</dbReference>
<dbReference type="KEGG" id="vg:77948151"/>
<dbReference type="EMBL" id="MW343794">
    <property type="protein sequence ID" value="QQG33641.1"/>
    <property type="molecule type" value="Genomic_DNA"/>
</dbReference>
<evidence type="ECO:0000313" key="2">
    <source>
        <dbReference type="Proteomes" id="UP000595896"/>
    </source>
</evidence>
<evidence type="ECO:0000313" key="1">
    <source>
        <dbReference type="EMBL" id="QQG33641.1"/>
    </source>
</evidence>
<dbReference type="GeneID" id="77948151"/>